<organism evidence="2 3">
    <name type="scientific">Phakopsora pachyrhizi</name>
    <name type="common">Asian soybean rust disease fungus</name>
    <dbReference type="NCBI Taxonomy" id="170000"/>
    <lineage>
        <taxon>Eukaryota</taxon>
        <taxon>Fungi</taxon>
        <taxon>Dikarya</taxon>
        <taxon>Basidiomycota</taxon>
        <taxon>Pucciniomycotina</taxon>
        <taxon>Pucciniomycetes</taxon>
        <taxon>Pucciniales</taxon>
        <taxon>Phakopsoraceae</taxon>
        <taxon>Phakopsora</taxon>
    </lineage>
</organism>
<accession>A0AAV0AX30</accession>
<evidence type="ECO:0000313" key="2">
    <source>
        <dbReference type="EMBL" id="CAH7673916.1"/>
    </source>
</evidence>
<evidence type="ECO:0000313" key="3">
    <source>
        <dbReference type="Proteomes" id="UP001153365"/>
    </source>
</evidence>
<feature type="region of interest" description="Disordered" evidence="1">
    <location>
        <begin position="90"/>
        <end position="113"/>
    </location>
</feature>
<feature type="compositionally biased region" description="Polar residues" evidence="1">
    <location>
        <begin position="29"/>
        <end position="39"/>
    </location>
</feature>
<dbReference type="EMBL" id="CALTRL010001848">
    <property type="protein sequence ID" value="CAH7673916.1"/>
    <property type="molecule type" value="Genomic_DNA"/>
</dbReference>
<comment type="caution">
    <text evidence="2">The sequence shown here is derived from an EMBL/GenBank/DDBJ whole genome shotgun (WGS) entry which is preliminary data.</text>
</comment>
<protein>
    <submittedName>
        <fullName evidence="2">Uncharacterized protein</fullName>
    </submittedName>
</protein>
<keyword evidence="3" id="KW-1185">Reference proteome</keyword>
<evidence type="ECO:0000256" key="1">
    <source>
        <dbReference type="SAM" id="MobiDB-lite"/>
    </source>
</evidence>
<dbReference type="AlphaFoldDB" id="A0AAV0AX30"/>
<feature type="compositionally biased region" description="Polar residues" evidence="1">
    <location>
        <begin position="94"/>
        <end position="111"/>
    </location>
</feature>
<proteinExistence type="predicted"/>
<feature type="compositionally biased region" description="Basic and acidic residues" evidence="1">
    <location>
        <begin position="1"/>
        <end position="11"/>
    </location>
</feature>
<gene>
    <name evidence="2" type="ORF">PPACK8108_LOCUS8810</name>
</gene>
<name>A0AAV0AX30_PHAPC</name>
<dbReference type="Proteomes" id="UP001153365">
    <property type="component" value="Unassembled WGS sequence"/>
</dbReference>
<feature type="region of interest" description="Disordered" evidence="1">
    <location>
        <begin position="1"/>
        <end position="44"/>
    </location>
</feature>
<sequence>MSVPHEQKPEITEAAAGSDLRLRSREQAESSSKYTPTRASNEDSELHNGIAELGNELIDQPRQQESNNDVVFSEAPMQIVSVCTGWHEGRQSDISKSQDNVHSHGPSQRRQPISLGYSSVAKGSSSNAFPARATIIAGGAEVYIAYTGLDCIYIEALPEHMREEVLNQYFQKQRPAKEKLKTMVPLTPKSACKLQYEAHIGTLLEALSLLVTANVRISNCRLAEQAVPVVLHKQLTKKGKCKEKGNTTVTYPLVGLLALLDYDSIFKQPNLTEFITGLLALIGRYPNDFSQNSTTSSPRLQAQQIQGHFSACFRRLDIPQLLTSHSERIWTLSGDNLRPCRGEDRFTLECSREIPRFSLKGPLDDCKQFGLERML</sequence>
<reference evidence="2" key="1">
    <citation type="submission" date="2022-06" db="EMBL/GenBank/DDBJ databases">
        <authorList>
            <consortium name="SYNGENTA / RWTH Aachen University"/>
        </authorList>
    </citation>
    <scope>NUCLEOTIDE SEQUENCE</scope>
</reference>